<evidence type="ECO:0000313" key="5">
    <source>
        <dbReference type="Proteomes" id="UP001396334"/>
    </source>
</evidence>
<evidence type="ECO:0000256" key="3">
    <source>
        <dbReference type="SAM" id="Phobius"/>
    </source>
</evidence>
<name>A0ABR2AB84_9ROSI</name>
<reference evidence="4 5" key="1">
    <citation type="journal article" date="2024" name="G3 (Bethesda)">
        <title>Genome assembly of Hibiscus sabdariffa L. provides insights into metabolisms of medicinal natural products.</title>
        <authorList>
            <person name="Kim T."/>
        </authorList>
    </citation>
    <scope>NUCLEOTIDE SEQUENCE [LARGE SCALE GENOMIC DNA]</scope>
    <source>
        <strain evidence="4">TK-2024</strain>
        <tissue evidence="4">Old leaves</tissue>
    </source>
</reference>
<organism evidence="4 5">
    <name type="scientific">Hibiscus sabdariffa</name>
    <name type="common">roselle</name>
    <dbReference type="NCBI Taxonomy" id="183260"/>
    <lineage>
        <taxon>Eukaryota</taxon>
        <taxon>Viridiplantae</taxon>
        <taxon>Streptophyta</taxon>
        <taxon>Embryophyta</taxon>
        <taxon>Tracheophyta</taxon>
        <taxon>Spermatophyta</taxon>
        <taxon>Magnoliopsida</taxon>
        <taxon>eudicotyledons</taxon>
        <taxon>Gunneridae</taxon>
        <taxon>Pentapetalae</taxon>
        <taxon>rosids</taxon>
        <taxon>malvids</taxon>
        <taxon>Malvales</taxon>
        <taxon>Malvaceae</taxon>
        <taxon>Malvoideae</taxon>
        <taxon>Hibiscus</taxon>
    </lineage>
</organism>
<dbReference type="Gene3D" id="3.40.30.10">
    <property type="entry name" value="Glutaredoxin"/>
    <property type="match status" value="1"/>
</dbReference>
<dbReference type="SUPFAM" id="SSF52833">
    <property type="entry name" value="Thioredoxin-like"/>
    <property type="match status" value="1"/>
</dbReference>
<dbReference type="Pfam" id="PF02630">
    <property type="entry name" value="SCO1-SenC"/>
    <property type="match status" value="1"/>
</dbReference>
<gene>
    <name evidence="4" type="ORF">V6N11_045240</name>
</gene>
<dbReference type="InterPro" id="IPR036249">
    <property type="entry name" value="Thioredoxin-like_sf"/>
</dbReference>
<sequence length="534" mass="59695">MPISRFIFFSAKHRFTSAPTLFPRFGPSKRIQSCGYAQSAKNSYKRPTGHPVVNVETQASRSRGAYVIPPMLLGFAGLVAFLHYNDERRAIDRGTECNTGSCDTAAAPIIGGPFTLVNTENQIINEQDFLGNWVLLYFGYTSSPDIGPDQVQVMAKAIDTLESKENLKVLPVFVTIDPQRDAPAQLRAYLKEFDPRIGGLTGPVSAVRQMAQEYRVYFKKVEEEGDDYLVESSHNMYLIDPKMKVVRCFGVEYNSEQLSKEISKEMKKHQVKADHLIMFNLTLTDSKETMKPQPRSFLIKPPCPGPPTSSKSLKTKSTASRLPPPENVGIVERHREAAKAKGKSSKGSCSTILLWFLIVFLLLCVIIGGTLTVIYFIFTPQAPSFSVTKLHVKQQKQGSPPTYDVTLKAKNPNEKMGIEYKSDEDGANLIFWTKNLGYGDIPGLKQNVGDSNNLDITIHGLKEKTVPPNVQKSISDKKTKHQISLKLKLESPLVFNLWILKLWKKNLDVNCEFRVSTLAQASKILSQKCKTKLS</sequence>
<keyword evidence="3" id="KW-0472">Membrane</keyword>
<feature type="compositionally biased region" description="Low complexity" evidence="2">
    <location>
        <begin position="308"/>
        <end position="320"/>
    </location>
</feature>
<comment type="similarity">
    <text evidence="1">Belongs to the SCO1/2 family.</text>
</comment>
<comment type="caution">
    <text evidence="4">The sequence shown here is derived from an EMBL/GenBank/DDBJ whole genome shotgun (WGS) entry which is preliminary data.</text>
</comment>
<feature type="region of interest" description="Disordered" evidence="2">
    <location>
        <begin position="292"/>
        <end position="326"/>
    </location>
</feature>
<keyword evidence="3" id="KW-0812">Transmembrane</keyword>
<dbReference type="CDD" id="cd02968">
    <property type="entry name" value="SCO"/>
    <property type="match status" value="1"/>
</dbReference>
<keyword evidence="5" id="KW-1185">Reference proteome</keyword>
<evidence type="ECO:0000256" key="1">
    <source>
        <dbReference type="ARBA" id="ARBA00010996"/>
    </source>
</evidence>
<dbReference type="PANTHER" id="PTHR12151:SF1">
    <property type="entry name" value="PROTEIN SCO1 HOMOLOG 2, MITOCHONDRIAL"/>
    <property type="match status" value="1"/>
</dbReference>
<protein>
    <submittedName>
        <fullName evidence="4">Uncharacterized protein</fullName>
    </submittedName>
</protein>
<accession>A0ABR2AB84</accession>
<proteinExistence type="inferred from homology"/>
<keyword evidence="3" id="KW-1133">Transmembrane helix</keyword>
<evidence type="ECO:0000313" key="4">
    <source>
        <dbReference type="EMBL" id="KAK8490329.1"/>
    </source>
</evidence>
<dbReference type="EMBL" id="JBBPBN010000286">
    <property type="protein sequence ID" value="KAK8490329.1"/>
    <property type="molecule type" value="Genomic_DNA"/>
</dbReference>
<dbReference type="PANTHER" id="PTHR12151">
    <property type="entry name" value="ELECTRON TRANSPORT PROTIN SCO1/SENC FAMILY MEMBER"/>
    <property type="match status" value="1"/>
</dbReference>
<feature type="transmembrane region" description="Helical" evidence="3">
    <location>
        <begin position="352"/>
        <end position="378"/>
    </location>
</feature>
<dbReference type="InterPro" id="IPR003782">
    <property type="entry name" value="SCO1/SenC"/>
</dbReference>
<feature type="transmembrane region" description="Helical" evidence="3">
    <location>
        <begin position="64"/>
        <end position="84"/>
    </location>
</feature>
<dbReference type="Proteomes" id="UP001396334">
    <property type="component" value="Unassembled WGS sequence"/>
</dbReference>
<evidence type="ECO:0000256" key="2">
    <source>
        <dbReference type="SAM" id="MobiDB-lite"/>
    </source>
</evidence>